<proteinExistence type="predicted"/>
<keyword evidence="1" id="KW-0472">Membrane</keyword>
<accession>A0A2G8IRT7</accession>
<dbReference type="EMBL" id="PEKP01000020">
    <property type="protein sequence ID" value="PIK26181.1"/>
    <property type="molecule type" value="Genomic_DNA"/>
</dbReference>
<dbReference type="Proteomes" id="UP000230768">
    <property type="component" value="Unassembled WGS sequence"/>
</dbReference>
<name>A0A2G8IRT7_BACPU</name>
<keyword evidence="1" id="KW-1133">Transmembrane helix</keyword>
<evidence type="ECO:0000256" key="1">
    <source>
        <dbReference type="SAM" id="Phobius"/>
    </source>
</evidence>
<organism evidence="2 3">
    <name type="scientific">Bacillus pumilus</name>
    <name type="common">Bacillus mesentericus</name>
    <dbReference type="NCBI Taxonomy" id="1408"/>
    <lineage>
        <taxon>Bacteria</taxon>
        <taxon>Bacillati</taxon>
        <taxon>Bacillota</taxon>
        <taxon>Bacilli</taxon>
        <taxon>Bacillales</taxon>
        <taxon>Bacillaceae</taxon>
        <taxon>Bacillus</taxon>
    </lineage>
</organism>
<gene>
    <name evidence="2" type="ORF">CTV99_13905</name>
</gene>
<comment type="caution">
    <text evidence="2">The sequence shown here is derived from an EMBL/GenBank/DDBJ whole genome shotgun (WGS) entry which is preliminary data.</text>
</comment>
<feature type="transmembrane region" description="Helical" evidence="1">
    <location>
        <begin position="12"/>
        <end position="29"/>
    </location>
</feature>
<protein>
    <submittedName>
        <fullName evidence="2">Uncharacterized protein</fullName>
    </submittedName>
</protein>
<evidence type="ECO:0000313" key="3">
    <source>
        <dbReference type="Proteomes" id="UP000230768"/>
    </source>
</evidence>
<keyword evidence="1" id="KW-0812">Transmembrane</keyword>
<dbReference type="AlphaFoldDB" id="A0A2G8IRT7"/>
<sequence>MPFTSSQKYAFSRLLSFLHNSSSFYTLFLKKRASRKRHTWLFIRKLLFEGMFVQQSEDFL</sequence>
<reference evidence="2 3" key="1">
    <citation type="submission" date="2017-11" db="EMBL/GenBank/DDBJ databases">
        <title>Draft genome sequence of Bacillus pumilus 51_5il from lake Gorkoye (Russia: Novosibirsk region).</title>
        <authorList>
            <person name="Shipova A.A."/>
            <person name="Rozanov A.S."/>
            <person name="Bryanskaya A.V."/>
            <person name="Peltek S.E."/>
        </authorList>
    </citation>
    <scope>NUCLEOTIDE SEQUENCE [LARGE SCALE GENOMIC DNA]</scope>
    <source>
        <strain evidence="2 3">51_5il</strain>
    </source>
</reference>
<evidence type="ECO:0000313" key="2">
    <source>
        <dbReference type="EMBL" id="PIK26181.1"/>
    </source>
</evidence>